<evidence type="ECO:0008006" key="3">
    <source>
        <dbReference type="Google" id="ProtNLM"/>
    </source>
</evidence>
<evidence type="ECO:0000313" key="1">
    <source>
        <dbReference type="EMBL" id="AGW13258.1"/>
    </source>
</evidence>
<dbReference type="eggNOG" id="COG2043">
    <property type="taxonomic scope" value="Bacteria"/>
</dbReference>
<dbReference type="PATRIC" id="fig|1121448.10.peg.1407"/>
<dbReference type="EMBL" id="CP006585">
    <property type="protein sequence ID" value="AGW13258.1"/>
    <property type="molecule type" value="Genomic_DNA"/>
</dbReference>
<dbReference type="Pfam" id="PF02596">
    <property type="entry name" value="DUF169"/>
    <property type="match status" value="1"/>
</dbReference>
<dbReference type="InterPro" id="IPR003748">
    <property type="entry name" value="DUF169"/>
</dbReference>
<keyword evidence="2" id="KW-1185">Reference proteome</keyword>
<dbReference type="AlphaFoldDB" id="T2GAE0"/>
<evidence type="ECO:0000313" key="2">
    <source>
        <dbReference type="Proteomes" id="UP000016587"/>
    </source>
</evidence>
<reference evidence="2" key="2">
    <citation type="submission" date="2013-07" db="EMBL/GenBank/DDBJ databases">
        <authorList>
            <person name="Morais-Silva F.O."/>
            <person name="Rezende A.M."/>
            <person name="Pimentel C."/>
            <person name="Resende D.M."/>
            <person name="Santos C.I."/>
            <person name="Clemente C."/>
            <person name="de Oliveira L.M."/>
            <person name="da Silva S.M."/>
            <person name="Costa D.A."/>
            <person name="Varela-Raposo A."/>
            <person name="Horacio E.C.A."/>
            <person name="Matos M."/>
            <person name="Flores O."/>
            <person name="Ruiz J.C."/>
            <person name="Rodrigues-Pousada C."/>
        </authorList>
    </citation>
    <scope>NUCLEOTIDE SEQUENCE [LARGE SCALE GENOMIC DNA]</scope>
    <source>
        <strain evidence="2">ATCC 19364 / DSM 1382 / NCIMB 9332 / VKM B-1759</strain>
    </source>
</reference>
<dbReference type="STRING" id="1121448.DGI_1412"/>
<accession>T2GAE0</accession>
<reference evidence="1 2" key="1">
    <citation type="journal article" date="2013" name="J. Bacteriol.">
        <title>Roles of HynAB and Ech, the only two hydrogenases found in the model sulfate reducer Desulfovibrio gigas.</title>
        <authorList>
            <person name="Morais-Silva F.O."/>
            <person name="Santos C.I."/>
            <person name="Rodrigues R."/>
            <person name="Pereira I.A."/>
            <person name="Rodrigues-Pousada C."/>
        </authorList>
    </citation>
    <scope>NUCLEOTIDE SEQUENCE [LARGE SCALE GENOMIC DNA]</scope>
    <source>
        <strain evidence="2">ATCC 19364 / DSM 1382 / NCIMB 9332 / VKM B-1759</strain>
    </source>
</reference>
<dbReference type="KEGG" id="dgg:DGI_1412"/>
<name>T2GAE0_MEGG1</name>
<sequence length="280" mass="31169">MDTTRTQALCQALGYDEEPFGFHYTDTPPPDALMAVPCVLPSRQDEMEQRADWGAINKNFSCVLKYVWRARVQGGAAAVSREQFGCLGGAFFLGFNKPQLEGVVHYVSTGIPGFMEGERYIDSPARCREFFETVDPLPATATHAVFKPLSQFGDDETPLVVQFFARPEVMSGLHQLAMFITGDPHAVASPFGAGCTNLVSWPLQFLAQGTPRAVLGGWDPSARPWFKPDELSFTVPLAMFQTMLERWEQSFLTTHAWKTVVKKIDKSRRAWGQGVRPGQE</sequence>
<proteinExistence type="predicted"/>
<dbReference type="Proteomes" id="UP000016587">
    <property type="component" value="Chromosome"/>
</dbReference>
<gene>
    <name evidence="1" type="ORF">DGI_1412</name>
</gene>
<dbReference type="HOGENOM" id="CLU_086296_1_0_7"/>
<dbReference type="OrthoDB" id="9779322at2"/>
<protein>
    <recommendedName>
        <fullName evidence="3">DUF169 domain-containing protein</fullName>
    </recommendedName>
</protein>
<organism evidence="1 2">
    <name type="scientific">Megalodesulfovibrio gigas (strain ATCC 19364 / DSM 1382 / NCIMB 9332 / VKM B-1759)</name>
    <name type="common">Desulfovibrio gigas</name>
    <dbReference type="NCBI Taxonomy" id="1121448"/>
    <lineage>
        <taxon>Bacteria</taxon>
        <taxon>Pseudomonadati</taxon>
        <taxon>Thermodesulfobacteriota</taxon>
        <taxon>Desulfovibrionia</taxon>
        <taxon>Desulfovibrionales</taxon>
        <taxon>Desulfovibrionaceae</taxon>
        <taxon>Megalodesulfovibrio</taxon>
    </lineage>
</organism>